<feature type="domain" description="Endonuclease/exonuclease/phosphatase" evidence="1">
    <location>
        <begin position="64"/>
        <end position="310"/>
    </location>
</feature>
<dbReference type="GO" id="GO:0003824">
    <property type="term" value="F:catalytic activity"/>
    <property type="evidence" value="ECO:0007669"/>
    <property type="project" value="InterPro"/>
</dbReference>
<dbReference type="Gene3D" id="3.60.10.10">
    <property type="entry name" value="Endonuclease/exonuclease/phosphatase"/>
    <property type="match status" value="1"/>
</dbReference>
<name>A0A1D7U7A9_9HYPH</name>
<reference evidence="2 3" key="1">
    <citation type="journal article" date="2015" name="Antonie Van Leeuwenhoek">
        <title>Bosea vaviloviae sp. nov., a new species of slow-growing rhizobia isolated from nodules of the relict species Vavilovia formosa (Stev.) Fed.</title>
        <authorList>
            <person name="Safronova V.I."/>
            <person name="Kuznetsova I.G."/>
            <person name="Sazanova A.L."/>
            <person name="Kimeklis A.K."/>
            <person name="Belimov A.A."/>
            <person name="Andronov E.E."/>
            <person name="Pinaev A.G."/>
            <person name="Chizhevskaya E.P."/>
            <person name="Pukhaev A.R."/>
            <person name="Popov K.P."/>
            <person name="Willems A."/>
            <person name="Tikhonovich I.A."/>
        </authorList>
    </citation>
    <scope>NUCLEOTIDE SEQUENCE [LARGE SCALE GENOMIC DNA]</scope>
    <source>
        <strain evidence="2 3">Vaf18</strain>
    </source>
</reference>
<dbReference type="PANTHER" id="PTHR42834">
    <property type="entry name" value="ENDONUCLEASE/EXONUCLEASE/PHOSPHATASE FAMILY PROTEIN (AFU_ORTHOLOGUE AFUA_3G09210)"/>
    <property type="match status" value="1"/>
</dbReference>
<proteinExistence type="predicted"/>
<dbReference type="InterPro" id="IPR005135">
    <property type="entry name" value="Endo/exonuclease/phosphatase"/>
</dbReference>
<dbReference type="Pfam" id="PF03372">
    <property type="entry name" value="Exo_endo_phos"/>
    <property type="match status" value="1"/>
</dbReference>
<dbReference type="STRING" id="1526658.BHK69_24745"/>
<dbReference type="InterPro" id="IPR036691">
    <property type="entry name" value="Endo/exonu/phosph_ase_sf"/>
</dbReference>
<gene>
    <name evidence="2" type="ORF">BHK69_24745</name>
</gene>
<dbReference type="EMBL" id="CP017147">
    <property type="protein sequence ID" value="AOO83227.1"/>
    <property type="molecule type" value="Genomic_DNA"/>
</dbReference>
<dbReference type="Proteomes" id="UP000094969">
    <property type="component" value="Chromosome"/>
</dbReference>
<keyword evidence="3" id="KW-1185">Reference proteome</keyword>
<evidence type="ECO:0000259" key="1">
    <source>
        <dbReference type="Pfam" id="PF03372"/>
    </source>
</evidence>
<dbReference type="AlphaFoldDB" id="A0A1D7U7A9"/>
<accession>A0A1D7U7A9</accession>
<organism evidence="2 3">
    <name type="scientific">Bosea vaviloviae</name>
    <dbReference type="NCBI Taxonomy" id="1526658"/>
    <lineage>
        <taxon>Bacteria</taxon>
        <taxon>Pseudomonadati</taxon>
        <taxon>Pseudomonadota</taxon>
        <taxon>Alphaproteobacteria</taxon>
        <taxon>Hyphomicrobiales</taxon>
        <taxon>Boseaceae</taxon>
        <taxon>Bosea</taxon>
    </lineage>
</organism>
<evidence type="ECO:0000313" key="2">
    <source>
        <dbReference type="EMBL" id="AOO83227.1"/>
    </source>
</evidence>
<sequence length="374" mass="41930">MKLRIGTFNVENLLTRHRFGPSGRFETDAAMSLFHFPRADERDAVERSLAVALEDDKRQMTALAIAEAQADLWMLQEVDSLASLQAFFANYVHRSSDHRYGHFALIDGNDRRDIDIGFAARRNLLAPQAVTVRSHKELTFAQAGVHDRDLAALGIDPDGKVFARDCLEVALDFGGRKLSLFGCHLKSMNNGRDDGRQATLPVRRAEARAVKHLVKTRFGGGWREANWIVLGDLNAYRYGLGPLAEIVDEGESGIEPLLEDFAVDPMEALPAHERWTHFRRFWSESQERLIDSHMPLDHILLSPAVAAANPKPAMQMIRRGLPYRVPLDPRAPDRSMARLATCADRYPRVGWDRPKASDHCPLTVDLVIPEGPSS</sequence>
<dbReference type="OrthoDB" id="1398885at2"/>
<protein>
    <recommendedName>
        <fullName evidence="1">Endonuclease/exonuclease/phosphatase domain-containing protein</fullName>
    </recommendedName>
</protein>
<dbReference type="KEGG" id="bvv:BHK69_24745"/>
<evidence type="ECO:0000313" key="3">
    <source>
        <dbReference type="Proteomes" id="UP000094969"/>
    </source>
</evidence>
<dbReference type="RefSeq" id="WP_069692427.1">
    <property type="nucleotide sequence ID" value="NZ_CP017147.1"/>
</dbReference>
<dbReference type="SUPFAM" id="SSF56219">
    <property type="entry name" value="DNase I-like"/>
    <property type="match status" value="1"/>
</dbReference>
<dbReference type="PANTHER" id="PTHR42834:SF1">
    <property type="entry name" value="ENDONUCLEASE_EXONUCLEASE_PHOSPHATASE FAMILY PROTEIN (AFU_ORTHOLOGUE AFUA_3G09210)"/>
    <property type="match status" value="1"/>
</dbReference>